<dbReference type="GO" id="GO:0000281">
    <property type="term" value="P:mitotic cytokinesis"/>
    <property type="evidence" value="ECO:0007669"/>
    <property type="project" value="UniProtKB-ARBA"/>
</dbReference>
<evidence type="ECO:0000259" key="11">
    <source>
        <dbReference type="PROSITE" id="PS51719"/>
    </source>
</evidence>
<dbReference type="Proteomes" id="UP001212411">
    <property type="component" value="Chromosome 2"/>
</dbReference>
<dbReference type="PIRSF" id="PIRSF006698">
    <property type="entry name" value="Septin"/>
    <property type="match status" value="1"/>
</dbReference>
<keyword evidence="6" id="KW-0131">Cell cycle</keyword>
<dbReference type="SUPFAM" id="SSF52540">
    <property type="entry name" value="P-loop containing nucleoside triphosphate hydrolases"/>
    <property type="match status" value="1"/>
</dbReference>
<dbReference type="EMBL" id="CP115612">
    <property type="protein sequence ID" value="WBW73174.1"/>
    <property type="molecule type" value="Genomic_DNA"/>
</dbReference>
<feature type="domain" description="Septin-type G" evidence="11">
    <location>
        <begin position="25"/>
        <end position="298"/>
    </location>
</feature>
<evidence type="ECO:0000313" key="13">
    <source>
        <dbReference type="Proteomes" id="UP001212411"/>
    </source>
</evidence>
<organism evidence="12 13">
    <name type="scientific">Schizosaccharomyces osmophilus</name>
    <dbReference type="NCBI Taxonomy" id="2545709"/>
    <lineage>
        <taxon>Eukaryota</taxon>
        <taxon>Fungi</taxon>
        <taxon>Dikarya</taxon>
        <taxon>Ascomycota</taxon>
        <taxon>Taphrinomycotina</taxon>
        <taxon>Schizosaccharomycetes</taxon>
        <taxon>Schizosaccharomycetales</taxon>
        <taxon>Schizosaccharomycetaceae</taxon>
        <taxon>Schizosaccharomyces</taxon>
    </lineage>
</organism>
<evidence type="ECO:0000256" key="3">
    <source>
        <dbReference type="ARBA" id="ARBA00022741"/>
    </source>
</evidence>
<dbReference type="Pfam" id="PF00735">
    <property type="entry name" value="Septin"/>
    <property type="match status" value="1"/>
</dbReference>
<dbReference type="InterPro" id="IPR027417">
    <property type="entry name" value="P-loop_NTPase"/>
</dbReference>
<comment type="similarity">
    <text evidence="9">Belongs to the TRAFAC class TrmE-Era-EngA-EngB-Septin-like GTPase superfamily. Septin GTPase family.</text>
</comment>
<dbReference type="InterPro" id="IPR030379">
    <property type="entry name" value="G_SEPTIN_dom"/>
</dbReference>
<dbReference type="KEGG" id="som:SOMG_02641"/>
<evidence type="ECO:0000256" key="9">
    <source>
        <dbReference type="RuleBase" id="RU004560"/>
    </source>
</evidence>
<dbReference type="FunFam" id="3.40.50.300:FF:000162">
    <property type="entry name" value="septin-7 isoform X1"/>
    <property type="match status" value="1"/>
</dbReference>
<dbReference type="PROSITE" id="PS51719">
    <property type="entry name" value="G_SEPTIN"/>
    <property type="match status" value="1"/>
</dbReference>
<comment type="subcellular location">
    <subcellularLocation>
        <location evidence="1">Cytoplasm</location>
        <location evidence="1">Cell cortex</location>
    </subcellularLocation>
</comment>
<proteinExistence type="inferred from homology"/>
<keyword evidence="5 9" id="KW-0342">GTP-binding</keyword>
<dbReference type="GeneID" id="80876121"/>
<evidence type="ECO:0000256" key="2">
    <source>
        <dbReference type="ARBA" id="ARBA00022618"/>
    </source>
</evidence>
<comment type="function">
    <text evidence="7">Plays a role in the cell cycle. Involved in a late stage of septum formation leading to the separation of the daughter cells.</text>
</comment>
<name>A0AAF0AWR9_9SCHI</name>
<dbReference type="RefSeq" id="XP_056037417.1">
    <property type="nucleotide sequence ID" value="XM_056181432.1"/>
</dbReference>
<dbReference type="GO" id="GO:0036391">
    <property type="term" value="C:medial cortex septin ring"/>
    <property type="evidence" value="ECO:0007669"/>
    <property type="project" value="UniProtKB-ARBA"/>
</dbReference>
<accession>A0AAF0AWR9</accession>
<protein>
    <submittedName>
        <fullName evidence="12">Mitotic septin Spn4</fullName>
    </submittedName>
</protein>
<dbReference type="Gene3D" id="3.40.50.300">
    <property type="entry name" value="P-loop containing nucleotide triphosphate hydrolases"/>
    <property type="match status" value="1"/>
</dbReference>
<evidence type="ECO:0000256" key="1">
    <source>
        <dbReference type="ARBA" id="ARBA00004544"/>
    </source>
</evidence>
<dbReference type="CDD" id="cd01850">
    <property type="entry name" value="CDC_Septin"/>
    <property type="match status" value="1"/>
</dbReference>
<comment type="subunit">
    <text evidence="8">Component of the septin complex composed of two copies of each spn1, spn2, spn3 and spn4.</text>
</comment>
<keyword evidence="3 9" id="KW-0547">Nucleotide-binding</keyword>
<evidence type="ECO:0000313" key="12">
    <source>
        <dbReference type="EMBL" id="WBW73174.1"/>
    </source>
</evidence>
<dbReference type="PANTHER" id="PTHR18884">
    <property type="entry name" value="SEPTIN"/>
    <property type="match status" value="1"/>
</dbReference>
<evidence type="ECO:0000256" key="8">
    <source>
        <dbReference type="ARBA" id="ARBA00061793"/>
    </source>
</evidence>
<gene>
    <name evidence="12" type="primary">spn4</name>
    <name evidence="12" type="ORF">SOMG_02641</name>
</gene>
<evidence type="ECO:0000256" key="4">
    <source>
        <dbReference type="ARBA" id="ARBA00023054"/>
    </source>
</evidence>
<dbReference type="AlphaFoldDB" id="A0AAF0AWR9"/>
<dbReference type="GO" id="GO:0005525">
    <property type="term" value="F:GTP binding"/>
    <property type="evidence" value="ECO:0007669"/>
    <property type="project" value="UniProtKB-KW"/>
</dbReference>
<dbReference type="GO" id="GO:0032151">
    <property type="term" value="C:mitotic septin complex"/>
    <property type="evidence" value="ECO:0007669"/>
    <property type="project" value="UniProtKB-ARBA"/>
</dbReference>
<feature type="coiled-coil region" evidence="10">
    <location>
        <begin position="315"/>
        <end position="374"/>
    </location>
</feature>
<evidence type="ECO:0000256" key="7">
    <source>
        <dbReference type="ARBA" id="ARBA00057866"/>
    </source>
</evidence>
<keyword evidence="13" id="KW-1185">Reference proteome</keyword>
<dbReference type="InterPro" id="IPR016491">
    <property type="entry name" value="Septin"/>
</dbReference>
<evidence type="ECO:0000256" key="10">
    <source>
        <dbReference type="SAM" id="Coils"/>
    </source>
</evidence>
<dbReference type="GO" id="GO:0120104">
    <property type="term" value="C:mitotic actomyosin contractile ring, proximal layer"/>
    <property type="evidence" value="ECO:0007669"/>
    <property type="project" value="UniProtKB-ARBA"/>
</dbReference>
<sequence length="380" mass="44836">MNEDEMLSVGIADLPNQRHKIVSRNGAALTLMLCGESGLGKTTFCNTLFSTSIKPHMDIETRRSKHTEKSVEIEITKAELEEKNFHLRLTMVDTPGFGDFINNTGCWESILEFIEDQHESYMRQDQQPDRTKIIDMRIHACLYFLRPVRNGLRPMDLEAMKRLCKRVNLIPVIAKSDMYTRRDLAMYKTRIAQVLDYHQVSIYKPSIDEGDPVFQRQIQGIISAMPFAIVSSEEDTRTADGRIVKGRKYPWGTVEVESEEHCDFKQLRNLLIRSCMLDLIQRTEDIIYEQYRQEQMQVRQYGEPKLRTIDNSKFKEEEESLRRRFTEQVRQEEARFRQWEQRLIAERDNLNKDLEAQHVQIKQLELEIERLKLNSSSRKR</sequence>
<keyword evidence="4 10" id="KW-0175">Coiled coil</keyword>
<reference evidence="12 13" key="1">
    <citation type="journal article" date="2023" name="G3 (Bethesda)">
        <title>A high-quality reference genome for the fission yeast Schizosaccharomyces osmophilus.</title>
        <authorList>
            <person name="Jia G.S."/>
            <person name="Zhang W.C."/>
            <person name="Liang Y."/>
            <person name="Liu X.H."/>
            <person name="Rhind N."/>
            <person name="Pidoux A."/>
            <person name="Brysch-Herzberg M."/>
            <person name="Du L.L."/>
        </authorList>
    </citation>
    <scope>NUCLEOTIDE SEQUENCE [LARGE SCALE GENOMIC DNA]</scope>
    <source>
        <strain evidence="12 13">CBS 15793</strain>
    </source>
</reference>
<evidence type="ECO:0000256" key="5">
    <source>
        <dbReference type="ARBA" id="ARBA00023134"/>
    </source>
</evidence>
<evidence type="ECO:0000256" key="6">
    <source>
        <dbReference type="ARBA" id="ARBA00023306"/>
    </source>
</evidence>
<keyword evidence="2" id="KW-0132">Cell division</keyword>